<dbReference type="PROSITE" id="PS51732">
    <property type="entry name" value="ASN_GLN_ASE_3"/>
    <property type="match status" value="1"/>
</dbReference>
<dbReference type="InterPro" id="IPR036152">
    <property type="entry name" value="Asp/glu_Ase-like_sf"/>
</dbReference>
<organism evidence="7 8">
    <name type="scientific">Basidiobolus ranarum</name>
    <dbReference type="NCBI Taxonomy" id="34480"/>
    <lineage>
        <taxon>Eukaryota</taxon>
        <taxon>Fungi</taxon>
        <taxon>Fungi incertae sedis</taxon>
        <taxon>Zoopagomycota</taxon>
        <taxon>Entomophthoromycotina</taxon>
        <taxon>Basidiobolomycetes</taxon>
        <taxon>Basidiobolales</taxon>
        <taxon>Basidiobolaceae</taxon>
        <taxon>Basidiobolus</taxon>
    </lineage>
</organism>
<dbReference type="InterPro" id="IPR041725">
    <property type="entry name" value="L-asparaginase_I"/>
</dbReference>
<dbReference type="Proteomes" id="UP001479436">
    <property type="component" value="Unassembled WGS sequence"/>
</dbReference>
<proteinExistence type="predicted"/>
<dbReference type="InterPro" id="IPR036770">
    <property type="entry name" value="Ankyrin_rpt-contain_sf"/>
</dbReference>
<dbReference type="InterPro" id="IPR027475">
    <property type="entry name" value="Asparaginase/glutaminase_AS2"/>
</dbReference>
<feature type="active site" evidence="3">
    <location>
        <position position="174"/>
    </location>
</feature>
<evidence type="ECO:0000313" key="8">
    <source>
        <dbReference type="Proteomes" id="UP001479436"/>
    </source>
</evidence>
<comment type="caution">
    <text evidence="7">The sequence shown here is derived from an EMBL/GenBank/DDBJ whole genome shotgun (WGS) entry which is preliminary data.</text>
</comment>
<name>A0ABR2VLM7_9FUNG</name>
<accession>A0ABR2VLM7</accession>
<dbReference type="CDD" id="cd08963">
    <property type="entry name" value="L-asparaginase_I"/>
    <property type="match status" value="1"/>
</dbReference>
<dbReference type="SMART" id="SM00870">
    <property type="entry name" value="Asparaginase"/>
    <property type="match status" value="1"/>
</dbReference>
<evidence type="ECO:0000259" key="5">
    <source>
        <dbReference type="Pfam" id="PF00710"/>
    </source>
</evidence>
<feature type="domain" description="Asparaginase/glutaminase C-terminal" evidence="6">
    <location>
        <begin position="295"/>
        <end position="409"/>
    </location>
</feature>
<dbReference type="SFLD" id="SFLDS00057">
    <property type="entry name" value="Glutaminase/Asparaginase"/>
    <property type="match status" value="1"/>
</dbReference>
<sequence>MSNTEEWSPPSSGESTPRSSQDLPYIVESDAVNFQIAADTDGMLMPDISRVLIIYTGGTIGMKNHQVHGYMPAPNYLEDVLLGSRRFHDENFLHSHSRSSSPAPGAISPSFVSQTPKWLITPCSIYGKRIRYRILEYAPLLDSSNMRMEDWVRISTDIERYYEYYDAFIVLHGTDTMAYTASALSFMLEDIGKTVIITGSQVPISEIRNDGVENLLGALTIAGHFVIPEVCIYFNNKLFRGNRCSKVDAVNFDAFDSPNMKPLVEIGINIDVNWAEVLRPSAINKFHTHKDMNPNVACLRLFPGITEASVRAFLAHPIQGVVLETFGAGNAPSNRPELINALEEASNRGVVIVNCTQCKRGSVSDAYEVAKPLIRAQVVPGGDMTPECALTKLSYLLGRGFTPEQCRELIGKSLRGELTIVNNRQRFSLYNRTYNLIQSVLNNALPISLADNKINTWAEVSAYSPQERTLVEKSMYPVLLCAAAASNDLKGLRLLDEVLGDQLQLNCMDYDGRTPLHLASSEGHYECVEFLLTQGASVHALDRFGHTSLYEAVRNRHRSIAKLLRQAGAHFNDNEKRDVTFDLSRAAASGNLDMVKLFVENGAGVNVRVFDQRTPLH</sequence>
<dbReference type="Pfam" id="PF00710">
    <property type="entry name" value="Asparaginase"/>
    <property type="match status" value="1"/>
</dbReference>
<gene>
    <name evidence="7" type="ORF">K7432_016407</name>
</gene>
<dbReference type="SUPFAM" id="SSF53774">
    <property type="entry name" value="Glutaminase/Asparaginase"/>
    <property type="match status" value="1"/>
</dbReference>
<feature type="repeat" description="ANK" evidence="2">
    <location>
        <begin position="544"/>
        <end position="576"/>
    </location>
</feature>
<dbReference type="SMART" id="SM00248">
    <property type="entry name" value="ANK"/>
    <property type="match status" value="3"/>
</dbReference>
<dbReference type="PRINTS" id="PR00139">
    <property type="entry name" value="ASNGLNASE"/>
</dbReference>
<feature type="domain" description="L-asparaginase N-terminal" evidence="5">
    <location>
        <begin position="50"/>
        <end position="275"/>
    </location>
</feature>
<dbReference type="InterPro" id="IPR006034">
    <property type="entry name" value="Asparaginase/glutaminase-like"/>
</dbReference>
<dbReference type="PRINTS" id="PR01415">
    <property type="entry name" value="ANKYRIN"/>
</dbReference>
<dbReference type="PIRSF" id="PIRSF500176">
    <property type="entry name" value="L_ASNase"/>
    <property type="match status" value="1"/>
</dbReference>
<dbReference type="EMBL" id="JASJQH010009562">
    <property type="protein sequence ID" value="KAK9679118.1"/>
    <property type="molecule type" value="Genomic_DNA"/>
</dbReference>
<dbReference type="PIRSF" id="PIRSF001220">
    <property type="entry name" value="L-ASNase_gatD"/>
    <property type="match status" value="1"/>
</dbReference>
<dbReference type="InterPro" id="IPR027473">
    <property type="entry name" value="L-asparaginase_C"/>
</dbReference>
<dbReference type="InterPro" id="IPR040919">
    <property type="entry name" value="Asparaginase_C"/>
</dbReference>
<dbReference type="EC" id="3.5.1.1" evidence="1"/>
<feature type="region of interest" description="Disordered" evidence="4">
    <location>
        <begin position="1"/>
        <end position="21"/>
    </location>
</feature>
<dbReference type="PROSITE" id="PS50297">
    <property type="entry name" value="ANK_REP_REGION"/>
    <property type="match status" value="1"/>
</dbReference>
<dbReference type="InterPro" id="IPR037152">
    <property type="entry name" value="L-asparaginase_N_sf"/>
</dbReference>
<feature type="repeat" description="ANK" evidence="2">
    <location>
        <begin position="511"/>
        <end position="543"/>
    </location>
</feature>
<dbReference type="Pfam" id="PF17763">
    <property type="entry name" value="Asparaginase_C"/>
    <property type="match status" value="1"/>
</dbReference>
<evidence type="ECO:0000256" key="3">
    <source>
        <dbReference type="PROSITE-ProRule" id="PRU10100"/>
    </source>
</evidence>
<dbReference type="InterPro" id="IPR027474">
    <property type="entry name" value="L-asparaginase_N"/>
</dbReference>
<reference evidence="7 8" key="1">
    <citation type="submission" date="2023-04" db="EMBL/GenBank/DDBJ databases">
        <title>Genome of Basidiobolus ranarum AG-B5.</title>
        <authorList>
            <person name="Stajich J.E."/>
            <person name="Carter-House D."/>
            <person name="Gryganskyi A."/>
        </authorList>
    </citation>
    <scope>NUCLEOTIDE SEQUENCE [LARGE SCALE GENOMIC DNA]</scope>
    <source>
        <strain evidence="7 8">AG-B5</strain>
    </source>
</reference>
<dbReference type="Gene3D" id="3.40.50.1170">
    <property type="entry name" value="L-asparaginase, N-terminal domain"/>
    <property type="match status" value="1"/>
</dbReference>
<keyword evidence="2" id="KW-0040">ANK repeat</keyword>
<dbReference type="Gene3D" id="3.40.50.40">
    <property type="match status" value="1"/>
</dbReference>
<evidence type="ECO:0000259" key="6">
    <source>
        <dbReference type="Pfam" id="PF17763"/>
    </source>
</evidence>
<dbReference type="PANTHER" id="PTHR11707:SF28">
    <property type="entry name" value="60 KDA LYSOPHOSPHOLIPASE"/>
    <property type="match status" value="1"/>
</dbReference>
<dbReference type="PROSITE" id="PS00917">
    <property type="entry name" value="ASN_GLN_ASE_2"/>
    <property type="match status" value="1"/>
</dbReference>
<dbReference type="SUPFAM" id="SSF48403">
    <property type="entry name" value="Ankyrin repeat"/>
    <property type="match status" value="1"/>
</dbReference>
<keyword evidence="8" id="KW-1185">Reference proteome</keyword>
<dbReference type="InterPro" id="IPR002110">
    <property type="entry name" value="Ankyrin_rpt"/>
</dbReference>
<evidence type="ECO:0000256" key="2">
    <source>
        <dbReference type="PROSITE-ProRule" id="PRU00023"/>
    </source>
</evidence>
<evidence type="ECO:0000256" key="1">
    <source>
        <dbReference type="ARBA" id="ARBA00012920"/>
    </source>
</evidence>
<dbReference type="PROSITE" id="PS50088">
    <property type="entry name" value="ANK_REPEAT"/>
    <property type="match status" value="2"/>
</dbReference>
<dbReference type="Pfam" id="PF12796">
    <property type="entry name" value="Ank_2"/>
    <property type="match status" value="1"/>
</dbReference>
<evidence type="ECO:0000256" key="4">
    <source>
        <dbReference type="SAM" id="MobiDB-lite"/>
    </source>
</evidence>
<protein>
    <recommendedName>
        <fullName evidence="1">asparaginase</fullName>
        <ecNumber evidence="1">3.5.1.1</ecNumber>
    </recommendedName>
</protein>
<dbReference type="Gene3D" id="1.25.40.20">
    <property type="entry name" value="Ankyrin repeat-containing domain"/>
    <property type="match status" value="1"/>
</dbReference>
<evidence type="ECO:0000313" key="7">
    <source>
        <dbReference type="EMBL" id="KAK9679118.1"/>
    </source>
</evidence>
<dbReference type="PANTHER" id="PTHR11707">
    <property type="entry name" value="L-ASPARAGINASE"/>
    <property type="match status" value="1"/>
</dbReference>